<dbReference type="EMBL" id="JAQQXR010000012">
    <property type="protein sequence ID" value="MDC8760379.1"/>
    <property type="molecule type" value="Genomic_DNA"/>
</dbReference>
<feature type="chain" id="PRO_5045093249" description="DUF1496 domain-containing protein" evidence="1">
    <location>
        <begin position="22"/>
        <end position="97"/>
    </location>
</feature>
<dbReference type="Proteomes" id="UP001221208">
    <property type="component" value="Unassembled WGS sequence"/>
</dbReference>
<sequence length="97" mass="10424">MGVRATVALLILASQATYCWAEEKKTETHRASPDSAGKSKKTLACLRDGKAYSLGAVVFKNDQAFRCVDVHAPELDAQAGAGWVRMSDELQALKAAK</sequence>
<evidence type="ECO:0008006" key="4">
    <source>
        <dbReference type="Google" id="ProtNLM"/>
    </source>
</evidence>
<accession>A0ABT5K655</accession>
<feature type="signal peptide" evidence="1">
    <location>
        <begin position="1"/>
        <end position="21"/>
    </location>
</feature>
<name>A0ABT5K655_9BURK</name>
<comment type="caution">
    <text evidence="2">The sequence shown here is derived from an EMBL/GenBank/DDBJ whole genome shotgun (WGS) entry which is preliminary data.</text>
</comment>
<reference evidence="2 3" key="1">
    <citation type="submission" date="2022-10" db="EMBL/GenBank/DDBJ databases">
        <title>Janthinobacterium sp. hw3 Genome sequencing.</title>
        <authorList>
            <person name="Park S."/>
        </authorList>
    </citation>
    <scope>NUCLEOTIDE SEQUENCE [LARGE SCALE GENOMIC DNA]</scope>
    <source>
        <strain evidence="3">hw3</strain>
    </source>
</reference>
<proteinExistence type="predicted"/>
<keyword evidence="1" id="KW-0732">Signal</keyword>
<organism evidence="2 3">
    <name type="scientific">Janthinobacterium fluminis</name>
    <dbReference type="NCBI Taxonomy" id="2987524"/>
    <lineage>
        <taxon>Bacteria</taxon>
        <taxon>Pseudomonadati</taxon>
        <taxon>Pseudomonadota</taxon>
        <taxon>Betaproteobacteria</taxon>
        <taxon>Burkholderiales</taxon>
        <taxon>Oxalobacteraceae</taxon>
        <taxon>Janthinobacterium</taxon>
    </lineage>
</organism>
<keyword evidence="3" id="KW-1185">Reference proteome</keyword>
<gene>
    <name evidence="2" type="ORF">OIK44_22560</name>
</gene>
<evidence type="ECO:0000256" key="1">
    <source>
        <dbReference type="SAM" id="SignalP"/>
    </source>
</evidence>
<dbReference type="RefSeq" id="WP_273674129.1">
    <property type="nucleotide sequence ID" value="NZ_JAQQXR010000012.1"/>
</dbReference>
<evidence type="ECO:0000313" key="3">
    <source>
        <dbReference type="Proteomes" id="UP001221208"/>
    </source>
</evidence>
<protein>
    <recommendedName>
        <fullName evidence="4">DUF1496 domain-containing protein</fullName>
    </recommendedName>
</protein>
<evidence type="ECO:0000313" key="2">
    <source>
        <dbReference type="EMBL" id="MDC8760379.1"/>
    </source>
</evidence>